<keyword evidence="6" id="KW-1185">Reference proteome</keyword>
<dbReference type="Proteomes" id="UP000270296">
    <property type="component" value="Unassembled WGS sequence"/>
</dbReference>
<evidence type="ECO:0000256" key="2">
    <source>
        <dbReference type="ARBA" id="ARBA00023242"/>
    </source>
</evidence>
<dbReference type="CDD" id="cd00183">
    <property type="entry name" value="TFIIS_I"/>
    <property type="match status" value="1"/>
</dbReference>
<dbReference type="GO" id="GO:0005634">
    <property type="term" value="C:nucleus"/>
    <property type="evidence" value="ECO:0007669"/>
    <property type="project" value="UniProtKB-SubCell"/>
</dbReference>
<dbReference type="AlphaFoldDB" id="A0A183ILS9"/>
<keyword evidence="2 3" id="KW-0539">Nucleus</keyword>
<dbReference type="PANTHER" id="PTHR46554:SF2">
    <property type="entry name" value="TFIIS N-TERMINAL DOMAIN-CONTAINING PROTEIN"/>
    <property type="match status" value="1"/>
</dbReference>
<evidence type="ECO:0000313" key="6">
    <source>
        <dbReference type="Proteomes" id="UP000270296"/>
    </source>
</evidence>
<dbReference type="InterPro" id="IPR017923">
    <property type="entry name" value="TFIIS_N"/>
</dbReference>
<reference evidence="5 6" key="2">
    <citation type="submission" date="2018-11" db="EMBL/GenBank/DDBJ databases">
        <authorList>
            <consortium name="Pathogen Informatics"/>
        </authorList>
    </citation>
    <scope>NUCLEOTIDE SEQUENCE [LARGE SCALE GENOMIC DNA]</scope>
</reference>
<reference evidence="7" key="1">
    <citation type="submission" date="2016-06" db="UniProtKB">
        <authorList>
            <consortium name="WormBaseParasite"/>
        </authorList>
    </citation>
    <scope>IDENTIFICATION</scope>
</reference>
<dbReference type="OrthoDB" id="44867at2759"/>
<evidence type="ECO:0000256" key="3">
    <source>
        <dbReference type="PROSITE-ProRule" id="PRU00649"/>
    </source>
</evidence>
<dbReference type="Gene3D" id="1.20.930.10">
    <property type="entry name" value="Conserved domain common to transcription factors TFIIS, elongin A, CRSP70"/>
    <property type="match status" value="1"/>
</dbReference>
<proteinExistence type="predicted"/>
<gene>
    <name evidence="5" type="ORF">SBAD_LOCUS4575</name>
</gene>
<dbReference type="InterPro" id="IPR003617">
    <property type="entry name" value="TFIIS/CRSP70_N_sub"/>
</dbReference>
<dbReference type="FunFam" id="1.20.930.10:FF:000002">
    <property type="entry name" value="Transcription elongation factor A (SII), 1"/>
    <property type="match status" value="1"/>
</dbReference>
<organism evidence="7">
    <name type="scientific">Soboliphyme baturini</name>
    <dbReference type="NCBI Taxonomy" id="241478"/>
    <lineage>
        <taxon>Eukaryota</taxon>
        <taxon>Metazoa</taxon>
        <taxon>Ecdysozoa</taxon>
        <taxon>Nematoda</taxon>
        <taxon>Enoplea</taxon>
        <taxon>Dorylaimia</taxon>
        <taxon>Dioctophymatida</taxon>
        <taxon>Dioctophymatoidea</taxon>
        <taxon>Soboliphymatidae</taxon>
        <taxon>Soboliphyme</taxon>
    </lineage>
</organism>
<dbReference type="SUPFAM" id="SSF47676">
    <property type="entry name" value="Conserved domain common to transcription factors TFIIS, elongin A, CRSP70"/>
    <property type="match status" value="1"/>
</dbReference>
<dbReference type="PANTHER" id="PTHR46554">
    <property type="entry name" value="MEDIATOR OF RNA POLYMERASE II TRANSCRIPTION SUBUNIT 26A-RELATED"/>
    <property type="match status" value="1"/>
</dbReference>
<evidence type="ECO:0000313" key="7">
    <source>
        <dbReference type="WBParaSite" id="SBAD_0000476801-mRNA-1"/>
    </source>
</evidence>
<evidence type="ECO:0000259" key="4">
    <source>
        <dbReference type="PROSITE" id="PS51319"/>
    </source>
</evidence>
<accession>A0A183ILS9</accession>
<dbReference type="WBParaSite" id="SBAD_0000476801-mRNA-1">
    <property type="protein sequence ID" value="SBAD_0000476801-mRNA-1"/>
    <property type="gene ID" value="SBAD_0000476801"/>
</dbReference>
<feature type="domain" description="TFIIS N-terminal" evidence="4">
    <location>
        <begin position="33"/>
        <end position="111"/>
    </location>
</feature>
<evidence type="ECO:0000256" key="1">
    <source>
        <dbReference type="ARBA" id="ARBA00004123"/>
    </source>
</evidence>
<dbReference type="Pfam" id="PF08711">
    <property type="entry name" value="Med26"/>
    <property type="match status" value="1"/>
</dbReference>
<dbReference type="InterPro" id="IPR035441">
    <property type="entry name" value="TFIIS/LEDGF_dom_sf"/>
</dbReference>
<sequence length="121" mass="13801">MVRNSNFIHSVVRSSQGPVAGNLCSMPENGVEEEVLRFARKLDRIISGNKSEQDALDILKSLRCVQMTLEILQRTRVGMTVNELRKKTTNKAIQSEARNLIRIWKKLLGTLLLFVRFDCTL</sequence>
<dbReference type="EMBL" id="UZAM01008409">
    <property type="protein sequence ID" value="VDP04820.1"/>
    <property type="molecule type" value="Genomic_DNA"/>
</dbReference>
<dbReference type="SMART" id="SM00509">
    <property type="entry name" value="TFS2N"/>
    <property type="match status" value="1"/>
</dbReference>
<dbReference type="PROSITE" id="PS51319">
    <property type="entry name" value="TFIIS_N"/>
    <property type="match status" value="1"/>
</dbReference>
<name>A0A183ILS9_9BILA</name>
<comment type="subcellular location">
    <subcellularLocation>
        <location evidence="1 3">Nucleus</location>
    </subcellularLocation>
</comment>
<evidence type="ECO:0000313" key="5">
    <source>
        <dbReference type="EMBL" id="VDP04820.1"/>
    </source>
</evidence>
<protein>
    <submittedName>
        <fullName evidence="7">TFIIS N-terminal domain-containing protein</fullName>
    </submittedName>
</protein>